<accession>A0AAI9DCF7</accession>
<dbReference type="RefSeq" id="WP_283125280.1">
    <property type="nucleotide sequence ID" value="NZ_CANMXG010000001.1"/>
</dbReference>
<evidence type="ECO:0000313" key="1">
    <source>
        <dbReference type="EMBL" id="EMJ5134548.1"/>
    </source>
</evidence>
<dbReference type="Pfam" id="PF13973">
    <property type="entry name" value="DUF4222"/>
    <property type="match status" value="1"/>
</dbReference>
<reference evidence="1" key="1">
    <citation type="submission" date="2024-02" db="EMBL/GenBank/DDBJ databases">
        <authorList>
            <consortium name="Clinical and Environmental Microbiology Branch: Whole genome sequencing antimicrobial resistance pathogens in the healthcare setting"/>
        </authorList>
    </citation>
    <scope>NUCLEOTIDE SEQUENCE</scope>
    <source>
        <strain evidence="1">2021GO-0154</strain>
    </source>
</reference>
<sequence>MSNEDANNLNRIYLDKRGRRVRVIRYDRVKQWVIFLCDGYEHECFAPLYKFKLEYTRVE</sequence>
<proteinExistence type="predicted"/>
<dbReference type="EMBL" id="ABMABF030000006">
    <property type="protein sequence ID" value="EMJ5134548.1"/>
    <property type="molecule type" value="Genomic_DNA"/>
</dbReference>
<comment type="caution">
    <text evidence="1">The sequence shown here is derived from an EMBL/GenBank/DDBJ whole genome shotgun (WGS) entry which is preliminary data.</text>
</comment>
<name>A0AAI9DCF7_PROST</name>
<dbReference type="AlphaFoldDB" id="A0AAI9DCF7"/>
<protein>
    <submittedName>
        <fullName evidence="1">DUF4222 domain-containing protein</fullName>
    </submittedName>
</protein>
<gene>
    <name evidence="1" type="ORF">RG298_002284</name>
</gene>
<dbReference type="InterPro" id="IPR025317">
    <property type="entry name" value="DUF4222"/>
</dbReference>
<organism evidence="1">
    <name type="scientific">Providencia stuartii</name>
    <dbReference type="NCBI Taxonomy" id="588"/>
    <lineage>
        <taxon>Bacteria</taxon>
        <taxon>Pseudomonadati</taxon>
        <taxon>Pseudomonadota</taxon>
        <taxon>Gammaproteobacteria</taxon>
        <taxon>Enterobacterales</taxon>
        <taxon>Morganellaceae</taxon>
        <taxon>Providencia</taxon>
    </lineage>
</organism>